<sequence length="394" mass="44085">MKIFSRNTLIVASLCSLLLSACADNGGSTRDYKFQPPPTVDNEVTFAYHWQRLVDDFVSEDGRVIDLGSEGSISTSEGQSYGMFFALVANDQATFQRLLQWTENNLAPAGLDAQLPAWQWGYDEDTDRWGILDSNPASDADVWMAFSLLEAGRLWDRADYRELGSLLASRILRESVAEVGDETVLLPAPCGFVKSERVTLNPSYFSLSVFAGLAHILDDERWQVIYQSSLRQLSANADVFGGFFSDWVSLDYDLNVINQDALHGSYDAIRTYLWLHLDATRSNASPEVQVLLDKTQPLVDYIEQQQTPPEHIYPNGQTSGTGPIGFSIALAPYLSRFDPELESLQYQRLLARGAAGYDQRYYDSMLILFGLAAQQCFAFNNNGTLEVNWHAENC</sequence>
<dbReference type="AlphaFoldDB" id="A0A432WMZ4"/>
<dbReference type="PROSITE" id="PS51257">
    <property type="entry name" value="PROKAR_LIPOPROTEIN"/>
    <property type="match status" value="1"/>
</dbReference>
<keyword evidence="12" id="KW-1185">Reference proteome</keyword>
<proteinExistence type="inferred from homology"/>
<dbReference type="GO" id="GO:0008810">
    <property type="term" value="F:cellulase activity"/>
    <property type="evidence" value="ECO:0007669"/>
    <property type="project" value="UniProtKB-EC"/>
</dbReference>
<comment type="caution">
    <text evidence="11">The sequence shown here is derived from an EMBL/GenBank/DDBJ whole genome shotgun (WGS) entry which is preliminary data.</text>
</comment>
<evidence type="ECO:0000256" key="3">
    <source>
        <dbReference type="ARBA" id="ARBA00022729"/>
    </source>
</evidence>
<comment type="catalytic activity">
    <reaction evidence="1">
        <text>Endohydrolysis of (1-&gt;4)-beta-D-glucosidic linkages in cellulose, lichenin and cereal beta-D-glucans.</text>
        <dbReference type="EC" id="3.2.1.4"/>
    </reaction>
</comment>
<dbReference type="Proteomes" id="UP000287823">
    <property type="component" value="Unassembled WGS sequence"/>
</dbReference>
<dbReference type="Pfam" id="PF01270">
    <property type="entry name" value="Glyco_hydro_8"/>
    <property type="match status" value="1"/>
</dbReference>
<gene>
    <name evidence="11" type="ORF">CWE14_03700</name>
</gene>
<dbReference type="PROSITE" id="PS00812">
    <property type="entry name" value="GLYCOSYL_HYDROL_F8"/>
    <property type="match status" value="1"/>
</dbReference>
<keyword evidence="6 9" id="KW-0326">Glycosidase</keyword>
<evidence type="ECO:0000256" key="8">
    <source>
        <dbReference type="PROSITE-ProRule" id="PRU10058"/>
    </source>
</evidence>
<feature type="active site" description="Nucleophile" evidence="8">
    <location>
        <position position="139"/>
    </location>
</feature>
<evidence type="ECO:0000256" key="5">
    <source>
        <dbReference type="ARBA" id="ARBA00023001"/>
    </source>
</evidence>
<keyword evidence="7 9" id="KW-0624">Polysaccharide degradation</keyword>
<dbReference type="GO" id="GO:0030245">
    <property type="term" value="P:cellulose catabolic process"/>
    <property type="evidence" value="ECO:0007669"/>
    <property type="project" value="UniProtKB-KW"/>
</dbReference>
<evidence type="ECO:0000256" key="4">
    <source>
        <dbReference type="ARBA" id="ARBA00022801"/>
    </source>
</evidence>
<protein>
    <recommendedName>
        <fullName evidence="9">Glucanase</fullName>
        <ecNumber evidence="9">3.2.1.-</ecNumber>
    </recommendedName>
</protein>
<evidence type="ECO:0000256" key="6">
    <source>
        <dbReference type="ARBA" id="ARBA00023295"/>
    </source>
</evidence>
<dbReference type="SUPFAM" id="SSF48208">
    <property type="entry name" value="Six-hairpin glycosidases"/>
    <property type="match status" value="1"/>
</dbReference>
<evidence type="ECO:0000256" key="7">
    <source>
        <dbReference type="ARBA" id="ARBA00023326"/>
    </source>
</evidence>
<evidence type="ECO:0000256" key="9">
    <source>
        <dbReference type="RuleBase" id="RU361167"/>
    </source>
</evidence>
<comment type="similarity">
    <text evidence="2 9">Belongs to the glycosyl hydrolase 8 (cellulase D) family.</text>
</comment>
<evidence type="ECO:0000313" key="11">
    <source>
        <dbReference type="EMBL" id="RUO35111.1"/>
    </source>
</evidence>
<evidence type="ECO:0000256" key="1">
    <source>
        <dbReference type="ARBA" id="ARBA00000966"/>
    </source>
</evidence>
<evidence type="ECO:0000256" key="10">
    <source>
        <dbReference type="SAM" id="SignalP"/>
    </source>
</evidence>
<feature type="signal peptide" evidence="10">
    <location>
        <begin position="1"/>
        <end position="23"/>
    </location>
</feature>
<evidence type="ECO:0000313" key="12">
    <source>
        <dbReference type="Proteomes" id="UP000287823"/>
    </source>
</evidence>
<keyword evidence="5" id="KW-0136">Cellulose degradation</keyword>
<keyword evidence="3 10" id="KW-0732">Signal</keyword>
<dbReference type="EC" id="3.2.1.-" evidence="9"/>
<organism evidence="11 12">
    <name type="scientific">Aliidiomarina soli</name>
    <dbReference type="NCBI Taxonomy" id="1928574"/>
    <lineage>
        <taxon>Bacteria</taxon>
        <taxon>Pseudomonadati</taxon>
        <taxon>Pseudomonadota</taxon>
        <taxon>Gammaproteobacteria</taxon>
        <taxon>Alteromonadales</taxon>
        <taxon>Idiomarinaceae</taxon>
        <taxon>Aliidiomarina</taxon>
    </lineage>
</organism>
<dbReference type="PRINTS" id="PR00735">
    <property type="entry name" value="GLHYDRLASE8"/>
</dbReference>
<dbReference type="InterPro" id="IPR012341">
    <property type="entry name" value="6hp_glycosidase-like_sf"/>
</dbReference>
<dbReference type="InterPro" id="IPR008928">
    <property type="entry name" value="6-hairpin_glycosidase_sf"/>
</dbReference>
<dbReference type="RefSeq" id="WP_126798119.1">
    <property type="nucleotide sequence ID" value="NZ_PIPO01000001.1"/>
</dbReference>
<keyword evidence="7 9" id="KW-0119">Carbohydrate metabolism</keyword>
<name>A0A432WMZ4_9GAMM</name>
<dbReference type="Gene3D" id="1.50.10.10">
    <property type="match status" value="1"/>
</dbReference>
<reference evidence="11 12" key="1">
    <citation type="journal article" date="2011" name="Front. Microbiol.">
        <title>Genomic signatures of strain selection and enhancement in Bacillus atrophaeus var. globigii, a historical biowarfare simulant.</title>
        <authorList>
            <person name="Gibbons H.S."/>
            <person name="Broomall S.M."/>
            <person name="McNew L.A."/>
            <person name="Daligault H."/>
            <person name="Chapman C."/>
            <person name="Bruce D."/>
            <person name="Karavis M."/>
            <person name="Krepps M."/>
            <person name="McGregor P.A."/>
            <person name="Hong C."/>
            <person name="Park K.H."/>
            <person name="Akmal A."/>
            <person name="Feldman A."/>
            <person name="Lin J.S."/>
            <person name="Chang W.E."/>
            <person name="Higgs B.W."/>
            <person name="Demirev P."/>
            <person name="Lindquist J."/>
            <person name="Liem A."/>
            <person name="Fochler E."/>
            <person name="Read T.D."/>
            <person name="Tapia R."/>
            <person name="Johnson S."/>
            <person name="Bishop-Lilly K.A."/>
            <person name="Detter C."/>
            <person name="Han C."/>
            <person name="Sozhamannan S."/>
            <person name="Rosenzweig C.N."/>
            <person name="Skowronski E.W."/>
        </authorList>
    </citation>
    <scope>NUCLEOTIDE SEQUENCE [LARGE SCALE GENOMIC DNA]</scope>
    <source>
        <strain evidence="11 12">Y4G10-17</strain>
    </source>
</reference>
<dbReference type="InterPro" id="IPR019834">
    <property type="entry name" value="Glyco_hydro_8_CS"/>
</dbReference>
<evidence type="ECO:0000256" key="2">
    <source>
        <dbReference type="ARBA" id="ARBA00009209"/>
    </source>
</evidence>
<dbReference type="InterPro" id="IPR002037">
    <property type="entry name" value="Glyco_hydro_8"/>
</dbReference>
<keyword evidence="4 9" id="KW-0378">Hydrolase</keyword>
<accession>A0A432WMZ4</accession>
<dbReference type="NCBIfam" id="NF008305">
    <property type="entry name" value="PRK11097.1"/>
    <property type="match status" value="1"/>
</dbReference>
<dbReference type="EMBL" id="PIPO01000001">
    <property type="protein sequence ID" value="RUO35111.1"/>
    <property type="molecule type" value="Genomic_DNA"/>
</dbReference>
<feature type="chain" id="PRO_5019038996" description="Glucanase" evidence="10">
    <location>
        <begin position="24"/>
        <end position="394"/>
    </location>
</feature>